<reference evidence="2" key="2">
    <citation type="journal article" date="2023" name="Science">
        <title>Genomic signatures of disease resistance in endangered staghorn corals.</title>
        <authorList>
            <person name="Vollmer S.V."/>
            <person name="Selwyn J.D."/>
            <person name="Despard B.A."/>
            <person name="Roesel C.L."/>
        </authorList>
    </citation>
    <scope>NUCLEOTIDE SEQUENCE</scope>
    <source>
        <strain evidence="2">K2</strain>
    </source>
</reference>
<evidence type="ECO:0000313" key="2">
    <source>
        <dbReference type="EMBL" id="KAK2560668.1"/>
    </source>
</evidence>
<name>A0AAD9QG33_ACRCE</name>
<dbReference type="EMBL" id="JARQWQ010000035">
    <property type="protein sequence ID" value="KAK2560668.1"/>
    <property type="molecule type" value="Genomic_DNA"/>
</dbReference>
<dbReference type="InterPro" id="IPR035979">
    <property type="entry name" value="RBD_domain_sf"/>
</dbReference>
<feature type="region of interest" description="Disordered" evidence="1">
    <location>
        <begin position="621"/>
        <end position="642"/>
    </location>
</feature>
<evidence type="ECO:0000313" key="3">
    <source>
        <dbReference type="Proteomes" id="UP001249851"/>
    </source>
</evidence>
<accession>A0AAD9QG33</accession>
<feature type="compositionally biased region" description="Polar residues" evidence="1">
    <location>
        <begin position="240"/>
        <end position="253"/>
    </location>
</feature>
<dbReference type="Proteomes" id="UP001249851">
    <property type="component" value="Unassembled WGS sequence"/>
</dbReference>
<evidence type="ECO:0000256" key="1">
    <source>
        <dbReference type="SAM" id="MobiDB-lite"/>
    </source>
</evidence>
<dbReference type="GO" id="GO:0003676">
    <property type="term" value="F:nucleic acid binding"/>
    <property type="evidence" value="ECO:0007669"/>
    <property type="project" value="InterPro"/>
</dbReference>
<reference evidence="2" key="1">
    <citation type="journal article" date="2023" name="G3 (Bethesda)">
        <title>Whole genome assembly and annotation of the endangered Caribbean coral Acropora cervicornis.</title>
        <authorList>
            <person name="Selwyn J.D."/>
            <person name="Vollmer S.V."/>
        </authorList>
    </citation>
    <scope>NUCLEOTIDE SEQUENCE</scope>
    <source>
        <strain evidence="2">K2</strain>
    </source>
</reference>
<dbReference type="AlphaFoldDB" id="A0AAD9QG33"/>
<comment type="caution">
    <text evidence="2">The sequence shown here is derived from an EMBL/GenBank/DDBJ whole genome shotgun (WGS) entry which is preliminary data.</text>
</comment>
<keyword evidence="3" id="KW-1185">Reference proteome</keyword>
<feature type="compositionally biased region" description="Basic residues" evidence="1">
    <location>
        <begin position="346"/>
        <end position="356"/>
    </location>
</feature>
<gene>
    <name evidence="2" type="ORF">P5673_016429</name>
</gene>
<organism evidence="2 3">
    <name type="scientific">Acropora cervicornis</name>
    <name type="common">Staghorn coral</name>
    <dbReference type="NCBI Taxonomy" id="6130"/>
    <lineage>
        <taxon>Eukaryota</taxon>
        <taxon>Metazoa</taxon>
        <taxon>Cnidaria</taxon>
        <taxon>Anthozoa</taxon>
        <taxon>Hexacorallia</taxon>
        <taxon>Scleractinia</taxon>
        <taxon>Astrocoeniina</taxon>
        <taxon>Acroporidae</taxon>
        <taxon>Acropora</taxon>
    </lineage>
</organism>
<proteinExistence type="predicted"/>
<feature type="region of interest" description="Disordered" evidence="1">
    <location>
        <begin position="328"/>
        <end position="367"/>
    </location>
</feature>
<dbReference type="SUPFAM" id="SSF54928">
    <property type="entry name" value="RNA-binding domain, RBD"/>
    <property type="match status" value="1"/>
</dbReference>
<sequence>MARRFKRTVLLDLSGFSSDLPRYDVAKMVYKRFEGSSSVQSIQFVPGKNVQDSKTKESIEKHEYITINDVRCAVVGGGPKVQNIALSSFGEVRDIQYQHYPDLCSISTGTRVVKTVRNSPILRSLDVGGYMCKTWYVGQPVECDICQGGHVSKNCPLKARSVDARSVNSTQVNKFLQVYHCSGDQGSTKFSRDCKNPPKSWGARVSSGGIAVEASGTAGGAAAGVLDPTPAEASGRGPSSELQPSGSDVSRSWGSVMDMRDNELSPPSFGEGLVADDTIRNLSNENICSNAELSNELSQSQDSSSSDLSQSVLLGDAEMIEASGVRKRGISSVDVSSDGAPTRVPASRKRAKKRVSARASSQEPRRAKIGPRDLLPKLLEKFVSDEVRCVQFLRGGRARVTFRKSSARDYWLSEELYMFGHVVPVTKNHVKLSVLYLRDLPHEVHADDLKEFFSAYGTVLVMERSTCADFPLLFDGNRDGASSSASVSPGPNSDVLGSNGAELFRKNLMTPREDIEQDILDRATENLADAVSRISCDSFLKLSSSGLEKFVMNAFKTKSFARFSSLSHVMQQKHLQAAEYCFSVPGRHDLSKKLAALGEIPLTCRLSRIHATPLGALHLGEDVENPSEAKLGAPRAPTEAEE</sequence>
<protein>
    <submittedName>
        <fullName evidence="2">Uncharacterized protein</fullName>
    </submittedName>
</protein>
<feature type="region of interest" description="Disordered" evidence="1">
    <location>
        <begin position="221"/>
        <end position="253"/>
    </location>
</feature>